<reference evidence="1" key="1">
    <citation type="journal article" date="2021" name="Microb. Physiol.">
        <title>Proteogenomic Insights into the Physiology of Marine, Sulfate-Reducing, Filamentous Desulfonema limicola and Desulfonema magnum.</title>
        <authorList>
            <person name="Schnaars V."/>
            <person name="Wohlbrand L."/>
            <person name="Scheve S."/>
            <person name="Hinrichs C."/>
            <person name="Reinhardt R."/>
            <person name="Rabus R."/>
        </authorList>
    </citation>
    <scope>NUCLEOTIDE SEQUENCE</scope>
    <source>
        <strain evidence="1">4be13</strain>
    </source>
</reference>
<dbReference type="KEGG" id="dmm:dnm_043010"/>
<dbReference type="Proteomes" id="UP000663722">
    <property type="component" value="Chromosome"/>
</dbReference>
<evidence type="ECO:0000313" key="2">
    <source>
        <dbReference type="Proteomes" id="UP000663722"/>
    </source>
</evidence>
<gene>
    <name evidence="1" type="ORF">dnm_043010</name>
</gene>
<organism evidence="1 2">
    <name type="scientific">Desulfonema magnum</name>
    <dbReference type="NCBI Taxonomy" id="45655"/>
    <lineage>
        <taxon>Bacteria</taxon>
        <taxon>Pseudomonadati</taxon>
        <taxon>Thermodesulfobacteriota</taxon>
        <taxon>Desulfobacteria</taxon>
        <taxon>Desulfobacterales</taxon>
        <taxon>Desulfococcaceae</taxon>
        <taxon>Desulfonema</taxon>
    </lineage>
</organism>
<name>A0A975GNY3_9BACT</name>
<dbReference type="EMBL" id="CP061800">
    <property type="protein sequence ID" value="QTA88259.1"/>
    <property type="molecule type" value="Genomic_DNA"/>
</dbReference>
<proteinExistence type="predicted"/>
<protein>
    <submittedName>
        <fullName evidence="1">Uncharacterized protein</fullName>
    </submittedName>
</protein>
<sequence>MGLSFFPLYKFENSFILSLVLQKVKVILTFFRKIRELNGYHGHNKNKTYA</sequence>
<accession>A0A975GNY3</accession>
<keyword evidence="2" id="KW-1185">Reference proteome</keyword>
<dbReference type="AlphaFoldDB" id="A0A975GNY3"/>
<evidence type="ECO:0000313" key="1">
    <source>
        <dbReference type="EMBL" id="QTA88259.1"/>
    </source>
</evidence>